<evidence type="ECO:0000313" key="4">
    <source>
        <dbReference type="Proteomes" id="UP000031036"/>
    </source>
</evidence>
<dbReference type="Gene3D" id="2.40.50.120">
    <property type="match status" value="1"/>
</dbReference>
<dbReference type="Proteomes" id="UP000031036">
    <property type="component" value="Unassembled WGS sequence"/>
</dbReference>
<dbReference type="GO" id="GO:0005886">
    <property type="term" value="C:plasma membrane"/>
    <property type="evidence" value="ECO:0007669"/>
    <property type="project" value="GOC"/>
</dbReference>
<evidence type="ECO:0000259" key="2">
    <source>
        <dbReference type="PROSITE" id="PS51121"/>
    </source>
</evidence>
<dbReference type="GO" id="GO:0043113">
    <property type="term" value="P:receptor clustering"/>
    <property type="evidence" value="ECO:0007669"/>
    <property type="project" value="InterPro"/>
</dbReference>
<sequence>MFYVYTITAINAMLGSSSPSSSLFNCQFDRFAFNDSFQNAQVVITATVKQVTVDPRNNHLQTATVRVKRVIKGQQFVGRVHQVAIYGLGDIKYCRSVLYERDTKVILLREESGLLYLNSSLIPINLDVLDLIDAIIRALWRMCVRLTAEKLTR</sequence>
<comment type="caution">
    <text evidence="3">The sequence shown here is derived from an EMBL/GenBank/DDBJ whole genome shotgun (WGS) entry which is preliminary data.</text>
</comment>
<feature type="domain" description="NtA" evidence="2">
    <location>
        <begin position="26"/>
        <end position="151"/>
    </location>
</feature>
<gene>
    <name evidence="3" type="ORF">Tcan_14324</name>
</gene>
<dbReference type="PROSITE" id="PS51121">
    <property type="entry name" value="NTA"/>
    <property type="match status" value="1"/>
</dbReference>
<dbReference type="EMBL" id="JPKZ01002559">
    <property type="protein sequence ID" value="KHN76227.1"/>
    <property type="molecule type" value="Genomic_DNA"/>
</dbReference>
<organism evidence="3 4">
    <name type="scientific">Toxocara canis</name>
    <name type="common">Canine roundworm</name>
    <dbReference type="NCBI Taxonomy" id="6265"/>
    <lineage>
        <taxon>Eukaryota</taxon>
        <taxon>Metazoa</taxon>
        <taxon>Ecdysozoa</taxon>
        <taxon>Nematoda</taxon>
        <taxon>Chromadorea</taxon>
        <taxon>Rhabditida</taxon>
        <taxon>Spirurina</taxon>
        <taxon>Ascaridomorpha</taxon>
        <taxon>Ascaridoidea</taxon>
        <taxon>Toxocaridae</taxon>
        <taxon>Toxocara</taxon>
    </lineage>
</organism>
<dbReference type="OMA" id="FINCFNY"/>
<name>A0A0B2V448_TOXCA</name>
<comment type="caution">
    <text evidence="1">Lacks conserved residue(s) required for the propagation of feature annotation.</text>
</comment>
<dbReference type="InterPro" id="IPR008993">
    <property type="entry name" value="TIMP-like_OB-fold"/>
</dbReference>
<dbReference type="SUPFAM" id="SSF50242">
    <property type="entry name" value="TIMP-like"/>
    <property type="match status" value="1"/>
</dbReference>
<dbReference type="OrthoDB" id="126772at2759"/>
<evidence type="ECO:0000313" key="3">
    <source>
        <dbReference type="EMBL" id="KHN76227.1"/>
    </source>
</evidence>
<dbReference type="GO" id="GO:0043236">
    <property type="term" value="F:laminin binding"/>
    <property type="evidence" value="ECO:0007669"/>
    <property type="project" value="InterPro"/>
</dbReference>
<dbReference type="AlphaFoldDB" id="A0A0B2V448"/>
<dbReference type="InterPro" id="IPR004850">
    <property type="entry name" value="NtA_dom"/>
</dbReference>
<protein>
    <recommendedName>
        <fullName evidence="2">NtA domain-containing protein</fullName>
    </recommendedName>
</protein>
<reference evidence="3 4" key="1">
    <citation type="submission" date="2014-11" db="EMBL/GenBank/DDBJ databases">
        <title>Genetic blueprint of the zoonotic pathogen Toxocara canis.</title>
        <authorList>
            <person name="Zhu X.-Q."/>
            <person name="Korhonen P.K."/>
            <person name="Cai H."/>
            <person name="Young N.D."/>
            <person name="Nejsum P."/>
            <person name="von Samson-Himmelstjerna G."/>
            <person name="Boag P.R."/>
            <person name="Tan P."/>
            <person name="Li Q."/>
            <person name="Min J."/>
            <person name="Yang Y."/>
            <person name="Wang X."/>
            <person name="Fang X."/>
            <person name="Hall R.S."/>
            <person name="Hofmann A."/>
            <person name="Sternberg P.W."/>
            <person name="Jex A.R."/>
            <person name="Gasser R.B."/>
        </authorList>
    </citation>
    <scope>NUCLEOTIDE SEQUENCE [LARGE SCALE GENOMIC DNA]</scope>
    <source>
        <strain evidence="3">PN_DK_2014</strain>
    </source>
</reference>
<dbReference type="Pfam" id="PF03146">
    <property type="entry name" value="NtA"/>
    <property type="match status" value="1"/>
</dbReference>
<dbReference type="STRING" id="6265.A0A0B2V448"/>
<proteinExistence type="predicted"/>
<keyword evidence="4" id="KW-1185">Reference proteome</keyword>
<accession>A0A0B2V448</accession>
<evidence type="ECO:0000256" key="1">
    <source>
        <dbReference type="PROSITE-ProRule" id="PRU00443"/>
    </source>
</evidence>